<accession>A0A9D1TME3</accession>
<gene>
    <name evidence="5" type="ORF">H9900_02525</name>
</gene>
<keyword evidence="5" id="KW-0547">Nucleotide-binding</keyword>
<dbReference type="SUPFAM" id="SSF55874">
    <property type="entry name" value="ATPase domain of HSP90 chaperone/DNA topoisomerase II/histidine kinase"/>
    <property type="match status" value="1"/>
</dbReference>
<keyword evidence="5" id="KW-0067">ATP-binding</keyword>
<protein>
    <submittedName>
        <fullName evidence="5">ATP-binding protein</fullName>
    </submittedName>
</protein>
<proteinExistence type="predicted"/>
<evidence type="ECO:0000256" key="3">
    <source>
        <dbReference type="ARBA" id="ARBA00023012"/>
    </source>
</evidence>
<reference evidence="5" key="1">
    <citation type="journal article" date="2021" name="PeerJ">
        <title>Extensive microbial diversity within the chicken gut microbiome revealed by metagenomics and culture.</title>
        <authorList>
            <person name="Gilroy R."/>
            <person name="Ravi A."/>
            <person name="Getino M."/>
            <person name="Pursley I."/>
            <person name="Horton D.L."/>
            <person name="Alikhan N.F."/>
            <person name="Baker D."/>
            <person name="Gharbi K."/>
            <person name="Hall N."/>
            <person name="Watson M."/>
            <person name="Adriaenssens E.M."/>
            <person name="Foster-Nyarko E."/>
            <person name="Jarju S."/>
            <person name="Secka A."/>
            <person name="Antonio M."/>
            <person name="Oren A."/>
            <person name="Chaudhuri R.R."/>
            <person name="La Ragione R."/>
            <person name="Hildebrand F."/>
            <person name="Pallen M.J."/>
        </authorList>
    </citation>
    <scope>NUCLEOTIDE SEQUENCE</scope>
    <source>
        <strain evidence="5">5790</strain>
    </source>
</reference>
<dbReference type="GO" id="GO:0005524">
    <property type="term" value="F:ATP binding"/>
    <property type="evidence" value="ECO:0007669"/>
    <property type="project" value="UniProtKB-KW"/>
</dbReference>
<keyword evidence="2" id="KW-0808">Transferase</keyword>
<dbReference type="EMBL" id="DXIJ01000051">
    <property type="protein sequence ID" value="HIV85668.1"/>
    <property type="molecule type" value="Genomic_DNA"/>
</dbReference>
<dbReference type="InterPro" id="IPR036890">
    <property type="entry name" value="HATPase_C_sf"/>
</dbReference>
<evidence type="ECO:0000256" key="1">
    <source>
        <dbReference type="ARBA" id="ARBA00022553"/>
    </source>
</evidence>
<sequence>VQALTKYISSNLGNSELLLKCADPAARFSNVSEFMVKSAEDNAYFVREMINQIITTEALKGENLDAACKINSAVCENYARMKNLSVLCSADRLKRTMTYISAAQYAREFFKSVNESLPLEMCRNICLNAALDKEVYCKVNTQYLTQILLNFLINAIIHGHTDNNRVDIAVSRVPNSAYAEISVIDYGVGIDINRLRKIMNRKSSGCNNGNLILASYRGYGLIVCQILAEALGAKILVSNVERGGAAFILLLKCTDKPDRPGHMRLADPRPALGFREDRMIRLSLAQFDKWED</sequence>
<organism evidence="5 6">
    <name type="scientific">Candidatus Monoglobus merdigallinarum</name>
    <dbReference type="NCBI Taxonomy" id="2838698"/>
    <lineage>
        <taxon>Bacteria</taxon>
        <taxon>Bacillati</taxon>
        <taxon>Bacillota</taxon>
        <taxon>Clostridia</taxon>
        <taxon>Monoglobales</taxon>
        <taxon>Monoglobaceae</taxon>
        <taxon>Monoglobus</taxon>
    </lineage>
</organism>
<keyword evidence="1" id="KW-0597">Phosphoprotein</keyword>
<dbReference type="Proteomes" id="UP000824162">
    <property type="component" value="Unassembled WGS sequence"/>
</dbReference>
<keyword evidence="2" id="KW-0418">Kinase</keyword>
<dbReference type="PANTHER" id="PTHR43547">
    <property type="entry name" value="TWO-COMPONENT HISTIDINE KINASE"/>
    <property type="match status" value="1"/>
</dbReference>
<dbReference type="Pfam" id="PF02518">
    <property type="entry name" value="HATPase_c"/>
    <property type="match status" value="1"/>
</dbReference>
<dbReference type="InterPro" id="IPR005467">
    <property type="entry name" value="His_kinase_dom"/>
</dbReference>
<name>A0A9D1TME3_9FIRM</name>
<evidence type="ECO:0000313" key="6">
    <source>
        <dbReference type="Proteomes" id="UP000824162"/>
    </source>
</evidence>
<dbReference type="AlphaFoldDB" id="A0A9D1TME3"/>
<reference evidence="5" key="2">
    <citation type="submission" date="2021-04" db="EMBL/GenBank/DDBJ databases">
        <authorList>
            <person name="Gilroy R."/>
        </authorList>
    </citation>
    <scope>NUCLEOTIDE SEQUENCE</scope>
    <source>
        <strain evidence="5">5790</strain>
    </source>
</reference>
<dbReference type="PANTHER" id="PTHR43547:SF2">
    <property type="entry name" value="HYBRID SIGNAL TRANSDUCTION HISTIDINE KINASE C"/>
    <property type="match status" value="1"/>
</dbReference>
<evidence type="ECO:0000313" key="5">
    <source>
        <dbReference type="EMBL" id="HIV85668.1"/>
    </source>
</evidence>
<comment type="caution">
    <text evidence="5">The sequence shown here is derived from an EMBL/GenBank/DDBJ whole genome shotgun (WGS) entry which is preliminary data.</text>
</comment>
<dbReference type="Gene3D" id="3.30.565.10">
    <property type="entry name" value="Histidine kinase-like ATPase, C-terminal domain"/>
    <property type="match status" value="1"/>
</dbReference>
<dbReference type="InterPro" id="IPR003594">
    <property type="entry name" value="HATPase_dom"/>
</dbReference>
<evidence type="ECO:0000259" key="4">
    <source>
        <dbReference type="PROSITE" id="PS50109"/>
    </source>
</evidence>
<dbReference type="SMART" id="SM00387">
    <property type="entry name" value="HATPase_c"/>
    <property type="match status" value="1"/>
</dbReference>
<keyword evidence="3" id="KW-0902">Two-component regulatory system</keyword>
<feature type="domain" description="Histidine kinase" evidence="4">
    <location>
        <begin position="144"/>
        <end position="255"/>
    </location>
</feature>
<evidence type="ECO:0000256" key="2">
    <source>
        <dbReference type="ARBA" id="ARBA00022777"/>
    </source>
</evidence>
<dbReference type="GO" id="GO:0000155">
    <property type="term" value="F:phosphorelay sensor kinase activity"/>
    <property type="evidence" value="ECO:0007669"/>
    <property type="project" value="TreeGrafter"/>
</dbReference>
<dbReference type="PROSITE" id="PS50109">
    <property type="entry name" value="HIS_KIN"/>
    <property type="match status" value="1"/>
</dbReference>
<feature type="non-terminal residue" evidence="5">
    <location>
        <position position="1"/>
    </location>
</feature>